<reference evidence="5 6" key="1">
    <citation type="submission" date="2019-03" db="EMBL/GenBank/DDBJ databases">
        <title>Genomic Encyclopedia of Archaeal and Bacterial Type Strains, Phase II (KMG-II): from individual species to whole genera.</title>
        <authorList>
            <person name="Goeker M."/>
        </authorList>
    </citation>
    <scope>NUCLEOTIDE SEQUENCE [LARGE SCALE GENOMIC DNA]</scope>
    <source>
        <strain evidence="5 6">DSM 24323</strain>
    </source>
</reference>
<dbReference type="GO" id="GO:0003700">
    <property type="term" value="F:DNA-binding transcription factor activity"/>
    <property type="evidence" value="ECO:0007669"/>
    <property type="project" value="InterPro"/>
</dbReference>
<name>A0A4V3EMY4_9ACTN</name>
<dbReference type="SMART" id="SM00895">
    <property type="entry name" value="FCD"/>
    <property type="match status" value="1"/>
</dbReference>
<evidence type="ECO:0000256" key="3">
    <source>
        <dbReference type="ARBA" id="ARBA00023163"/>
    </source>
</evidence>
<dbReference type="InterPro" id="IPR000524">
    <property type="entry name" value="Tscrpt_reg_HTH_GntR"/>
</dbReference>
<organism evidence="5 6">
    <name type="scientific">Naumannella halotolerans</name>
    <dbReference type="NCBI Taxonomy" id="993414"/>
    <lineage>
        <taxon>Bacteria</taxon>
        <taxon>Bacillati</taxon>
        <taxon>Actinomycetota</taxon>
        <taxon>Actinomycetes</taxon>
        <taxon>Propionibacteriales</taxon>
        <taxon>Propionibacteriaceae</taxon>
        <taxon>Naumannella</taxon>
    </lineage>
</organism>
<comment type="caution">
    <text evidence="5">The sequence shown here is derived from an EMBL/GenBank/DDBJ whole genome shotgun (WGS) entry which is preliminary data.</text>
</comment>
<dbReference type="PANTHER" id="PTHR43537:SF45">
    <property type="entry name" value="GNTR FAMILY REGULATORY PROTEIN"/>
    <property type="match status" value="1"/>
</dbReference>
<dbReference type="Pfam" id="PF00392">
    <property type="entry name" value="GntR"/>
    <property type="match status" value="1"/>
</dbReference>
<keyword evidence="2 5" id="KW-0238">DNA-binding</keyword>
<evidence type="ECO:0000256" key="2">
    <source>
        <dbReference type="ARBA" id="ARBA00023125"/>
    </source>
</evidence>
<proteinExistence type="predicted"/>
<accession>A0A4V3EMY4</accession>
<keyword evidence="3" id="KW-0804">Transcription</keyword>
<dbReference type="CDD" id="cd07377">
    <property type="entry name" value="WHTH_GntR"/>
    <property type="match status" value="1"/>
</dbReference>
<evidence type="ECO:0000259" key="4">
    <source>
        <dbReference type="PROSITE" id="PS50949"/>
    </source>
</evidence>
<dbReference type="Proteomes" id="UP000295371">
    <property type="component" value="Unassembled WGS sequence"/>
</dbReference>
<dbReference type="EMBL" id="SOAW01000002">
    <property type="protein sequence ID" value="TDT31378.1"/>
    <property type="molecule type" value="Genomic_DNA"/>
</dbReference>
<dbReference type="PROSITE" id="PS50949">
    <property type="entry name" value="HTH_GNTR"/>
    <property type="match status" value="1"/>
</dbReference>
<dbReference type="GO" id="GO:0003677">
    <property type="term" value="F:DNA binding"/>
    <property type="evidence" value="ECO:0007669"/>
    <property type="project" value="UniProtKB-KW"/>
</dbReference>
<dbReference type="Pfam" id="PF07729">
    <property type="entry name" value="FCD"/>
    <property type="match status" value="1"/>
</dbReference>
<dbReference type="InterPro" id="IPR036390">
    <property type="entry name" value="WH_DNA-bd_sf"/>
</dbReference>
<dbReference type="Gene3D" id="1.20.120.530">
    <property type="entry name" value="GntR ligand-binding domain-like"/>
    <property type="match status" value="1"/>
</dbReference>
<dbReference type="InterPro" id="IPR008920">
    <property type="entry name" value="TF_FadR/GntR_C"/>
</dbReference>
<dbReference type="SMART" id="SM00345">
    <property type="entry name" value="HTH_GNTR"/>
    <property type="match status" value="1"/>
</dbReference>
<dbReference type="SUPFAM" id="SSF46785">
    <property type="entry name" value="Winged helix' DNA-binding domain"/>
    <property type="match status" value="1"/>
</dbReference>
<dbReference type="SUPFAM" id="SSF48008">
    <property type="entry name" value="GntR ligand-binding domain-like"/>
    <property type="match status" value="1"/>
</dbReference>
<dbReference type="InterPro" id="IPR036388">
    <property type="entry name" value="WH-like_DNA-bd_sf"/>
</dbReference>
<gene>
    <name evidence="5" type="ORF">CLV29_2800</name>
</gene>
<evidence type="ECO:0000313" key="5">
    <source>
        <dbReference type="EMBL" id="TDT31378.1"/>
    </source>
</evidence>
<dbReference type="PANTHER" id="PTHR43537">
    <property type="entry name" value="TRANSCRIPTIONAL REGULATOR, GNTR FAMILY"/>
    <property type="match status" value="1"/>
</dbReference>
<dbReference type="Gene3D" id="1.10.10.10">
    <property type="entry name" value="Winged helix-like DNA-binding domain superfamily/Winged helix DNA-binding domain"/>
    <property type="match status" value="1"/>
</dbReference>
<evidence type="ECO:0000256" key="1">
    <source>
        <dbReference type="ARBA" id="ARBA00023015"/>
    </source>
</evidence>
<dbReference type="AlphaFoldDB" id="A0A4V3EMY4"/>
<feature type="domain" description="HTH gntR-type" evidence="4">
    <location>
        <begin position="14"/>
        <end position="81"/>
    </location>
</feature>
<protein>
    <submittedName>
        <fullName evidence="5">DNA-binding GntR family transcriptional regulator</fullName>
    </submittedName>
</protein>
<keyword evidence="6" id="KW-1185">Reference proteome</keyword>
<evidence type="ECO:0000313" key="6">
    <source>
        <dbReference type="Proteomes" id="UP000295371"/>
    </source>
</evidence>
<dbReference type="InterPro" id="IPR011711">
    <property type="entry name" value="GntR_C"/>
</dbReference>
<sequence length="226" mass="25318">MGAMTVSAATAAGFDLVERTARQVRELITDGRFGPGMQLAEEAVAKELQVSRNTLRESFRILMREGLLVREPNRGVFVHRPTLADVLDIYRVRRIIEEQAIRTALPHHPGVVAAREAVDAALTYRAQGQWRMVGSMNMAFHTAIIGLADSERLDTLFERLQAELRLAFVLIAEPERMHAPFVDDNVTITELLETGRPDEAADLLDAYFDRSERTVVTALNRLVPRA</sequence>
<keyword evidence="1" id="KW-0805">Transcription regulation</keyword>